<feature type="region of interest" description="Disordered" evidence="1">
    <location>
        <begin position="101"/>
        <end position="135"/>
    </location>
</feature>
<dbReference type="Proteomes" id="UP001240250">
    <property type="component" value="Unassembled WGS sequence"/>
</dbReference>
<dbReference type="PANTHER" id="PTHR33336:SF3">
    <property type="entry name" value="ABM DOMAIN-CONTAINING PROTEIN"/>
    <property type="match status" value="1"/>
</dbReference>
<dbReference type="InterPro" id="IPR011008">
    <property type="entry name" value="Dimeric_a/b-barrel"/>
</dbReference>
<proteinExistence type="predicted"/>
<organism evidence="3 4">
    <name type="scientific">Cellulomonas iranensis</name>
    <dbReference type="NCBI Taxonomy" id="76862"/>
    <lineage>
        <taxon>Bacteria</taxon>
        <taxon>Bacillati</taxon>
        <taxon>Actinomycetota</taxon>
        <taxon>Actinomycetes</taxon>
        <taxon>Micrococcales</taxon>
        <taxon>Cellulomonadaceae</taxon>
        <taxon>Cellulomonas</taxon>
    </lineage>
</organism>
<dbReference type="InterPro" id="IPR007138">
    <property type="entry name" value="ABM_dom"/>
</dbReference>
<feature type="domain" description="ABM" evidence="2">
    <location>
        <begin position="2"/>
        <end position="90"/>
    </location>
</feature>
<dbReference type="PANTHER" id="PTHR33336">
    <property type="entry name" value="QUINOL MONOOXYGENASE YGIN-RELATED"/>
    <property type="match status" value="1"/>
</dbReference>
<evidence type="ECO:0000259" key="2">
    <source>
        <dbReference type="PROSITE" id="PS51725"/>
    </source>
</evidence>
<evidence type="ECO:0000313" key="3">
    <source>
        <dbReference type="EMBL" id="MDQ0426334.1"/>
    </source>
</evidence>
<reference evidence="3 4" key="1">
    <citation type="submission" date="2023-07" db="EMBL/GenBank/DDBJ databases">
        <title>Sequencing the genomes of 1000 actinobacteria strains.</title>
        <authorList>
            <person name="Klenk H.-P."/>
        </authorList>
    </citation>
    <scope>NUCLEOTIDE SEQUENCE [LARGE SCALE GENOMIC DNA]</scope>
    <source>
        <strain evidence="3 4">DSM 14785</strain>
    </source>
</reference>
<accession>A0ABU0GLU3</accession>
<protein>
    <submittedName>
        <fullName evidence="3">Quinol monooxygenase YgiN</fullName>
    </submittedName>
</protein>
<keyword evidence="3" id="KW-0503">Monooxygenase</keyword>
<dbReference type="InterPro" id="IPR050744">
    <property type="entry name" value="AI-2_Isomerase_LsrG"/>
</dbReference>
<evidence type="ECO:0000313" key="4">
    <source>
        <dbReference type="Proteomes" id="UP001240250"/>
    </source>
</evidence>
<dbReference type="PROSITE" id="PS51725">
    <property type="entry name" value="ABM"/>
    <property type="match status" value="1"/>
</dbReference>
<dbReference type="Pfam" id="PF03992">
    <property type="entry name" value="ABM"/>
    <property type="match status" value="1"/>
</dbReference>
<sequence>MLKVIAQDLIEVAAIDTVMPLYRELVVLTRQEPRNISYDLYVDRDDPGHFVFVETWPDQEALDEHCASEHFRRLVPQIDAFQRGKDTYILMADAFPDLAREPRAEGVRRRHDVPAAPPRPAPGPDASDVTPPTVS</sequence>
<evidence type="ECO:0000256" key="1">
    <source>
        <dbReference type="SAM" id="MobiDB-lite"/>
    </source>
</evidence>
<dbReference type="GO" id="GO:0004497">
    <property type="term" value="F:monooxygenase activity"/>
    <property type="evidence" value="ECO:0007669"/>
    <property type="project" value="UniProtKB-KW"/>
</dbReference>
<dbReference type="Gene3D" id="3.30.70.100">
    <property type="match status" value="1"/>
</dbReference>
<keyword evidence="4" id="KW-1185">Reference proteome</keyword>
<dbReference type="EMBL" id="JAUSVM010000001">
    <property type="protein sequence ID" value="MDQ0426334.1"/>
    <property type="molecule type" value="Genomic_DNA"/>
</dbReference>
<gene>
    <name evidence="3" type="ORF">JO380_002715</name>
</gene>
<dbReference type="RefSeq" id="WP_082739581.1">
    <property type="nucleotide sequence ID" value="NZ_CP194061.1"/>
</dbReference>
<dbReference type="SUPFAM" id="SSF54909">
    <property type="entry name" value="Dimeric alpha+beta barrel"/>
    <property type="match status" value="1"/>
</dbReference>
<name>A0ABU0GLU3_9CELL</name>
<keyword evidence="3" id="KW-0560">Oxidoreductase</keyword>
<comment type="caution">
    <text evidence="3">The sequence shown here is derived from an EMBL/GenBank/DDBJ whole genome shotgun (WGS) entry which is preliminary data.</text>
</comment>